<dbReference type="PROSITE" id="PS00028">
    <property type="entry name" value="ZINC_FINGER_C2H2_1"/>
    <property type="match status" value="2"/>
</dbReference>
<keyword evidence="6" id="KW-0862">Zinc</keyword>
<sequence>MRGSSAKICSPQASYGAATKTNGPSSLEDHFHVLHSVSSNLSSQFQPAFIPKYSLLSTHQPLSKKSPDWHHYAECKVQPTKLSSPSPPSGYEANVTSPEPRNDVSLFRYDLATETALDLTNGGSHSTEDASDHDSHSPWKKESSNYAVEKNEGFGKFYGWKQDLCHDSLKTQYDYSLSARFGLFLQASKISNPATLSETFKVAGAGSETNGALKSSLSLWNAYRIYYSAINTVLQTSNPLLTCNPYLDINNKNELPYITRNEIHQRYLKQTESTPIPSAVSSLYRSPWISSETSLVSSRPGRTFSPPLNFSAFATDQSMACPICRKCFRFEKNLLRHLQKTHATGTGESVLKCKLCNYTTKHYSNMYVHIRTHTGDKPYSCAACGVSFTQGSSLKLHIKSRHQDNGDYFLLTRKPGKSNLTKLWTRVLKKDVPKYNSITFQNMSKAPNVNSAVAGTLSTPFGYHLWGNGSRSVNPIGGRSRLNKFHSTTSRDAGRVVRCKPTFRSERYDPEHNDNRRHPEFTEPFYTGIDFKTVRSQNTSDQGTESESTLPPTVQFCENLTDCKLHEHSANHDGFPQCDRKMNQFDLPIIDQSIRLKTDPFPYASVSFDNKDERQQQHWSRFSECSAYSDAVNQSISTEVSQSNMAIKQEMENRATVSQRLQKLNSNNKIDVNVLPFSIAVLRADEEKTNGHSRP</sequence>
<protein>
    <recommendedName>
        <fullName evidence="13">C2H2-type domain-containing protein</fullName>
    </recommendedName>
</protein>
<dbReference type="SUPFAM" id="SSF57667">
    <property type="entry name" value="beta-beta-alpha zinc fingers"/>
    <property type="match status" value="1"/>
</dbReference>
<dbReference type="PROSITE" id="PS50157">
    <property type="entry name" value="ZINC_FINGER_C2H2_2"/>
    <property type="match status" value="3"/>
</dbReference>
<keyword evidence="7" id="KW-0805">Transcription regulation</keyword>
<feature type="region of interest" description="Disordered" evidence="12">
    <location>
        <begin position="118"/>
        <end position="142"/>
    </location>
</feature>
<evidence type="ECO:0000256" key="7">
    <source>
        <dbReference type="ARBA" id="ARBA00023015"/>
    </source>
</evidence>
<evidence type="ECO:0000259" key="13">
    <source>
        <dbReference type="PROSITE" id="PS50157"/>
    </source>
</evidence>
<feature type="domain" description="C2H2-type" evidence="13">
    <location>
        <begin position="319"/>
        <end position="343"/>
    </location>
</feature>
<keyword evidence="5 11" id="KW-0863">Zinc-finger</keyword>
<comment type="subcellular location">
    <subcellularLocation>
        <location evidence="2">Nucleus</location>
    </subcellularLocation>
</comment>
<feature type="compositionally biased region" description="Basic and acidic residues" evidence="12">
    <location>
        <begin position="126"/>
        <end position="142"/>
    </location>
</feature>
<keyword evidence="10" id="KW-0539">Nucleus</keyword>
<evidence type="ECO:0000313" key="14">
    <source>
        <dbReference type="EMBL" id="CAL5129671.1"/>
    </source>
</evidence>
<name>A0AAV2T000_CALDB</name>
<evidence type="ECO:0000256" key="3">
    <source>
        <dbReference type="ARBA" id="ARBA00022723"/>
    </source>
</evidence>
<dbReference type="EMBL" id="CAXLJL010000002">
    <property type="protein sequence ID" value="CAL5129671.1"/>
    <property type="molecule type" value="Genomic_DNA"/>
</dbReference>
<keyword evidence="4" id="KW-0677">Repeat</keyword>
<comment type="function">
    <text evidence="1">May be involved in transcriptional regulation.</text>
</comment>
<dbReference type="PANTHER" id="PTHR24379">
    <property type="entry name" value="KRAB AND ZINC FINGER DOMAIN-CONTAINING"/>
    <property type="match status" value="1"/>
</dbReference>
<keyword evidence="9" id="KW-0804">Transcription</keyword>
<evidence type="ECO:0000256" key="4">
    <source>
        <dbReference type="ARBA" id="ARBA00022737"/>
    </source>
</evidence>
<dbReference type="Pfam" id="PF00096">
    <property type="entry name" value="zf-C2H2"/>
    <property type="match status" value="1"/>
</dbReference>
<keyword evidence="8" id="KW-0238">DNA-binding</keyword>
<gene>
    <name evidence="14" type="ORF">CDAUBV1_LOCUS689</name>
</gene>
<evidence type="ECO:0000256" key="10">
    <source>
        <dbReference type="ARBA" id="ARBA00023242"/>
    </source>
</evidence>
<evidence type="ECO:0000256" key="2">
    <source>
        <dbReference type="ARBA" id="ARBA00004123"/>
    </source>
</evidence>
<evidence type="ECO:0000313" key="15">
    <source>
        <dbReference type="Proteomes" id="UP001497525"/>
    </source>
</evidence>
<dbReference type="Proteomes" id="UP001497525">
    <property type="component" value="Unassembled WGS sequence"/>
</dbReference>
<keyword evidence="3" id="KW-0479">Metal-binding</keyword>
<dbReference type="InterPro" id="IPR036236">
    <property type="entry name" value="Znf_C2H2_sf"/>
</dbReference>
<evidence type="ECO:0000256" key="9">
    <source>
        <dbReference type="ARBA" id="ARBA00023163"/>
    </source>
</evidence>
<evidence type="ECO:0000256" key="5">
    <source>
        <dbReference type="ARBA" id="ARBA00022771"/>
    </source>
</evidence>
<dbReference type="PANTHER" id="PTHR24379:SF121">
    <property type="entry name" value="C2H2-TYPE DOMAIN-CONTAINING PROTEIN"/>
    <property type="match status" value="1"/>
</dbReference>
<organism evidence="14 15">
    <name type="scientific">Calicophoron daubneyi</name>
    <name type="common">Rumen fluke</name>
    <name type="synonym">Paramphistomum daubneyi</name>
    <dbReference type="NCBI Taxonomy" id="300641"/>
    <lineage>
        <taxon>Eukaryota</taxon>
        <taxon>Metazoa</taxon>
        <taxon>Spiralia</taxon>
        <taxon>Lophotrochozoa</taxon>
        <taxon>Platyhelminthes</taxon>
        <taxon>Trematoda</taxon>
        <taxon>Digenea</taxon>
        <taxon>Plagiorchiida</taxon>
        <taxon>Pronocephalata</taxon>
        <taxon>Paramphistomoidea</taxon>
        <taxon>Paramphistomidae</taxon>
        <taxon>Calicophoron</taxon>
    </lineage>
</organism>
<dbReference type="Gene3D" id="3.30.160.60">
    <property type="entry name" value="Classic Zinc Finger"/>
    <property type="match status" value="2"/>
</dbReference>
<feature type="region of interest" description="Disordered" evidence="12">
    <location>
        <begin position="1"/>
        <end position="26"/>
    </location>
</feature>
<evidence type="ECO:0000256" key="8">
    <source>
        <dbReference type="ARBA" id="ARBA00023125"/>
    </source>
</evidence>
<dbReference type="SMART" id="SM00355">
    <property type="entry name" value="ZnF_C2H2"/>
    <property type="match status" value="3"/>
</dbReference>
<dbReference type="FunFam" id="3.30.160.60:FF:000097">
    <property type="entry name" value="Zinc finger protein"/>
    <property type="match status" value="1"/>
</dbReference>
<evidence type="ECO:0000256" key="1">
    <source>
        <dbReference type="ARBA" id="ARBA00003767"/>
    </source>
</evidence>
<feature type="domain" description="C2H2-type" evidence="13">
    <location>
        <begin position="351"/>
        <end position="378"/>
    </location>
</feature>
<feature type="domain" description="C2H2-type" evidence="13">
    <location>
        <begin position="379"/>
        <end position="407"/>
    </location>
</feature>
<evidence type="ECO:0000256" key="12">
    <source>
        <dbReference type="SAM" id="MobiDB-lite"/>
    </source>
</evidence>
<evidence type="ECO:0000256" key="6">
    <source>
        <dbReference type="ARBA" id="ARBA00022833"/>
    </source>
</evidence>
<dbReference type="GO" id="GO:0008270">
    <property type="term" value="F:zinc ion binding"/>
    <property type="evidence" value="ECO:0007669"/>
    <property type="project" value="UniProtKB-KW"/>
</dbReference>
<dbReference type="InterPro" id="IPR013087">
    <property type="entry name" value="Znf_C2H2_type"/>
</dbReference>
<comment type="caution">
    <text evidence="14">The sequence shown here is derived from an EMBL/GenBank/DDBJ whole genome shotgun (WGS) entry which is preliminary data.</text>
</comment>
<proteinExistence type="predicted"/>
<reference evidence="14" key="1">
    <citation type="submission" date="2024-06" db="EMBL/GenBank/DDBJ databases">
        <authorList>
            <person name="Liu X."/>
            <person name="Lenzi L."/>
            <person name="Haldenby T S."/>
            <person name="Uol C."/>
        </authorList>
    </citation>
    <scope>NUCLEOTIDE SEQUENCE</scope>
</reference>
<accession>A0AAV2T000</accession>
<dbReference type="GO" id="GO:0003677">
    <property type="term" value="F:DNA binding"/>
    <property type="evidence" value="ECO:0007669"/>
    <property type="project" value="UniProtKB-KW"/>
</dbReference>
<evidence type="ECO:0000256" key="11">
    <source>
        <dbReference type="PROSITE-ProRule" id="PRU00042"/>
    </source>
</evidence>
<feature type="region of interest" description="Disordered" evidence="12">
    <location>
        <begin position="78"/>
        <end position="99"/>
    </location>
</feature>
<dbReference type="AlphaFoldDB" id="A0AAV2T000"/>
<dbReference type="GO" id="GO:0005634">
    <property type="term" value="C:nucleus"/>
    <property type="evidence" value="ECO:0007669"/>
    <property type="project" value="UniProtKB-SubCell"/>
</dbReference>